<name>A0A345VJH6_9STRE</name>
<evidence type="ECO:0008006" key="3">
    <source>
        <dbReference type="Google" id="ProtNLM"/>
    </source>
</evidence>
<accession>A0A345VJH6</accession>
<dbReference type="EMBL" id="CP022601">
    <property type="protein sequence ID" value="AXJ12878.1"/>
    <property type="molecule type" value="Genomic_DNA"/>
</dbReference>
<evidence type="ECO:0000313" key="2">
    <source>
        <dbReference type="Proteomes" id="UP000255411"/>
    </source>
</evidence>
<gene>
    <name evidence="1" type="ORF">Sp14A_09570</name>
</gene>
<dbReference type="Proteomes" id="UP000255411">
    <property type="component" value="Chromosome"/>
</dbReference>
<sequence>MGLAGCDVRKNSRAYLEGKAAELERVFPTENLEDLFEEFPGGFEFGSLYRIKNENGYSYTQSLEINGNADTKNIQGVVKNLKTTDEPFYNQEILKESQFEYTDGQFKFENPEFEESDLAVDGFLIQYLTINKKMLSQLELLDKSYSWESEDGSISYQLQDHSLNHFLQEENNKKAKIIIGIHYETIHENKFKYGMRIKYDNNIKYTFGFSGYETIGKENEE</sequence>
<proteinExistence type="predicted"/>
<reference evidence="1 2" key="1">
    <citation type="submission" date="2017-07" db="EMBL/GenBank/DDBJ databases">
        <title>Streptococcus pluranimalium as cause of bovine abortion.</title>
        <authorList>
            <person name="Rodriguez Campos S."/>
            <person name="Gobeli Brawand S."/>
            <person name="Brodard I."/>
            <person name="Rychener L."/>
            <person name="Perreten V."/>
        </authorList>
    </citation>
    <scope>NUCLEOTIDE SEQUENCE [LARGE SCALE GENOMIC DNA]</scope>
    <source>
        <strain evidence="1 2">14A0014</strain>
    </source>
</reference>
<protein>
    <recommendedName>
        <fullName evidence="3">Lipoprotein</fullName>
    </recommendedName>
</protein>
<organism evidence="1 2">
    <name type="scientific">Streptococcus pluranimalium</name>
    <dbReference type="NCBI Taxonomy" id="82348"/>
    <lineage>
        <taxon>Bacteria</taxon>
        <taxon>Bacillati</taxon>
        <taxon>Bacillota</taxon>
        <taxon>Bacilli</taxon>
        <taxon>Lactobacillales</taxon>
        <taxon>Streptococcaceae</taxon>
        <taxon>Streptococcus</taxon>
    </lineage>
</organism>
<evidence type="ECO:0000313" key="1">
    <source>
        <dbReference type="EMBL" id="AXJ12878.1"/>
    </source>
</evidence>
<dbReference type="AlphaFoldDB" id="A0A345VJH6"/>